<dbReference type="Proteomes" id="UP000732399">
    <property type="component" value="Unassembled WGS sequence"/>
</dbReference>
<dbReference type="Gene3D" id="3.40.930.10">
    <property type="entry name" value="Mannitol-specific EII, Chain A"/>
    <property type="match status" value="1"/>
</dbReference>
<comment type="caution">
    <text evidence="2">The sequence shown here is derived from an EMBL/GenBank/DDBJ whole genome shotgun (WGS) entry which is preliminary data.</text>
</comment>
<name>A0ABX1CND6_9SPHN</name>
<dbReference type="CDD" id="cd00211">
    <property type="entry name" value="PTS_IIA_fru"/>
    <property type="match status" value="1"/>
</dbReference>
<dbReference type="PANTHER" id="PTHR47738">
    <property type="entry name" value="PTS SYSTEM FRUCTOSE-LIKE EIIA COMPONENT-RELATED"/>
    <property type="match status" value="1"/>
</dbReference>
<evidence type="ECO:0000313" key="3">
    <source>
        <dbReference type="Proteomes" id="UP000732399"/>
    </source>
</evidence>
<dbReference type="EMBL" id="JAAVJH010000002">
    <property type="protein sequence ID" value="NJR77600.1"/>
    <property type="molecule type" value="Genomic_DNA"/>
</dbReference>
<dbReference type="PROSITE" id="PS00372">
    <property type="entry name" value="PTS_EIIA_TYPE_2_HIS"/>
    <property type="match status" value="1"/>
</dbReference>
<dbReference type="InterPro" id="IPR051541">
    <property type="entry name" value="PTS_SugarTrans_NitroReg"/>
</dbReference>
<evidence type="ECO:0000259" key="1">
    <source>
        <dbReference type="PROSITE" id="PS51094"/>
    </source>
</evidence>
<dbReference type="RefSeq" id="WP_168133147.1">
    <property type="nucleotide sequence ID" value="NZ_JAAVJH010000002.1"/>
</dbReference>
<sequence length="158" mass="16224">MSTDLSDLVSPDLVVVGLPATTKKALFQQLGSLAAAATSPAPDARAVAEALAAREKQGSTGFGAGIALPHARLPGLPRIVAMVARLAQPIDMGAVDDQPVDVIVALLSPPDAGAAHLKALARVARRFRDPRFVAKVRGAGSRDAVYALLTADETRDAA</sequence>
<dbReference type="SUPFAM" id="SSF55804">
    <property type="entry name" value="Phoshotransferase/anion transport protein"/>
    <property type="match status" value="1"/>
</dbReference>
<dbReference type="Pfam" id="PF00359">
    <property type="entry name" value="PTS_EIIA_2"/>
    <property type="match status" value="1"/>
</dbReference>
<keyword evidence="3" id="KW-1185">Reference proteome</keyword>
<dbReference type="PANTHER" id="PTHR47738:SF1">
    <property type="entry name" value="NITROGEN REGULATORY PROTEIN"/>
    <property type="match status" value="1"/>
</dbReference>
<dbReference type="InterPro" id="IPR002178">
    <property type="entry name" value="PTS_EIIA_type-2_dom"/>
</dbReference>
<dbReference type="InterPro" id="IPR016152">
    <property type="entry name" value="PTrfase/Anion_transptr"/>
</dbReference>
<evidence type="ECO:0000313" key="2">
    <source>
        <dbReference type="EMBL" id="NJR77600.1"/>
    </source>
</evidence>
<gene>
    <name evidence="2" type="ORF">HBH26_03090</name>
</gene>
<feature type="domain" description="PTS EIIA type-2" evidence="1">
    <location>
        <begin position="7"/>
        <end position="152"/>
    </location>
</feature>
<reference evidence="2 3" key="1">
    <citation type="submission" date="2020-03" db="EMBL/GenBank/DDBJ databases">
        <authorList>
            <person name="Wang L."/>
            <person name="He N."/>
            <person name="Li Y."/>
            <person name="Fang Y."/>
            <person name="Zhang F."/>
        </authorList>
    </citation>
    <scope>NUCLEOTIDE SEQUENCE [LARGE SCALE GENOMIC DNA]</scope>
    <source>
        <strain evidence="2 3">36D10-4-7</strain>
    </source>
</reference>
<organism evidence="2 3">
    <name type="scientific">Sphingomonas corticis</name>
    <dbReference type="NCBI Taxonomy" id="2722791"/>
    <lineage>
        <taxon>Bacteria</taxon>
        <taxon>Pseudomonadati</taxon>
        <taxon>Pseudomonadota</taxon>
        <taxon>Alphaproteobacteria</taxon>
        <taxon>Sphingomonadales</taxon>
        <taxon>Sphingomonadaceae</taxon>
        <taxon>Sphingomonas</taxon>
    </lineage>
</organism>
<dbReference type="PROSITE" id="PS51094">
    <property type="entry name" value="PTS_EIIA_TYPE_2"/>
    <property type="match status" value="1"/>
</dbReference>
<accession>A0ABX1CND6</accession>
<proteinExistence type="predicted"/>
<protein>
    <submittedName>
        <fullName evidence="2">PTS transporter subunit EIIA</fullName>
    </submittedName>
</protein>